<name>A0AB39UUE1_9GAMM</name>
<dbReference type="KEGG" id="tcd:AAIA72_11610"/>
<organism evidence="3">
    <name type="scientific">Thermohahella caldifontis</name>
    <dbReference type="NCBI Taxonomy" id="3142973"/>
    <lineage>
        <taxon>Bacteria</taxon>
        <taxon>Pseudomonadati</taxon>
        <taxon>Pseudomonadota</taxon>
        <taxon>Gammaproteobacteria</taxon>
        <taxon>Oceanospirillales</taxon>
        <taxon>Hahellaceae</taxon>
        <taxon>Thermohahella</taxon>
    </lineage>
</organism>
<evidence type="ECO:0000256" key="1">
    <source>
        <dbReference type="SAM" id="MobiDB-lite"/>
    </source>
</evidence>
<evidence type="ECO:0000313" key="3">
    <source>
        <dbReference type="EMBL" id="XDT71450.1"/>
    </source>
</evidence>
<keyword evidence="2" id="KW-1133">Transmembrane helix</keyword>
<keyword evidence="2" id="KW-0812">Transmembrane</keyword>
<dbReference type="RefSeq" id="WP_369600486.1">
    <property type="nucleotide sequence ID" value="NZ_CP154858.1"/>
</dbReference>
<feature type="compositionally biased region" description="Basic and acidic residues" evidence="1">
    <location>
        <begin position="613"/>
        <end position="622"/>
    </location>
</feature>
<feature type="transmembrane region" description="Helical" evidence="2">
    <location>
        <begin position="1120"/>
        <end position="1141"/>
    </location>
</feature>
<feature type="transmembrane region" description="Helical" evidence="2">
    <location>
        <begin position="1153"/>
        <end position="1182"/>
    </location>
</feature>
<sequence>MVDPHTPLATVHVAGEIYQLLTREQLRLRHGEALPDPVSADSHHAAAVADQVESLKDNAALKAQLGGEVSRTTLLRAIRLGRIRVFQGDGIAPDIWFPMTSTVVPAIADTPPARITPPPPEPPRETQRWLYRTEVAHPAPDREHRIRFRAAGWTPADDAARFPGRGDSRLVVVESDTRYRAGASLVVRAGNGSPPFVYPLGEGLPGVPHSRNPGPVATTLMPVVPVLEGTDGQVPDTGWLYLFRHNRLWRMLKVTGHGRFRDGHHELARKHDTAPHADGVSLNAIWVPLQVNGQRETALDMRYSRTLLPWDQVAALEADPQTRLQQGTDLTPLTAWLKDGTVPAGFTLPAHLRNRPAMAAVPVSALASRALRLVFRPATDGKTKELTGEIRFDAGEPVPFDATAGEPLTLDVPETAHRILVQAQPVTARTVHPWHWAFDLREAPDPDSEEDEPGRQPVVYLSRVNPITLPKKEALRSVRLSRTHWRCTELPATDAWKSDVAPLARLAEAWRQPDITETAMPPGWLYVFRQGYLWAEYEVISEPIPRPDPSRVSLRPVNLQVHQGRDERPAQTEKAIPRVTLPVPEDESVEIAFSHFQWSWARIQSLGGLRPAADPERPDWPWHDPGSGVPPASEDPRLADTTEATMAERRGQRCQVIGPGMRSLVIADPEALLHTAAMRLNTAWSLMEQLVRDMHIRRETGAGVERYLEAAVLTWWWLNQDITPEQGTPWQRDQARFVHQQRLQSRLDADDIKAVLKIAERAHLRELICAARESVRCVLDSELGDSSPERLARILGDRLALPADHPRGLFSFHELVEITLAQLQTPETTLCRTLQLDDSLAREHAQSTENNRYADLMDRIVSGQHPLAKILSPWLGKEDFAWQKALKRLIRELEISWDAESDHAERIRQARQDWLTALSQMASPPVGPAADISRAALNYIDQLAQVQTREALRKLTAGGQRLSRRWLRKTLGWARNQLAVYGGLLIQTGDYLKADTRQHTPLALERHGATDAPPAPESARAALPERFAAYQVTAISPTAQHALTGSRLSLFTLNAFLALNEATRQGSTRNTLNALSATLDMLALSGEAGQKVAQRLASETPAAGHWLGQLIRHPEWARTFAGRLPVIAGTLGVVVAGMDYLGAAYKGDDVRKAYAFQVVGGGMVTVSTLLAMSGAGISAAVAAVAPPLALLGFALAATGVVLGNTIWHKDDLMALWLEHGPFACARPERRLSVVETRVPFVVPPEAVTGAALLQTSLGPLHQFRYAGIRPCLAVRLAQPPATTLSLYLHKVGILLILDSHYRLLGLMDYRPAPEGRNLRQVIRLNGNGQLSLKLSGQADQFLGTFGQPLAATLDELLEMTRDWRDEPASEPSRDTSGRLNTGLLDRWFGEDEDKYIAPVRQHPEAAAELLLTALYPVEVRQLTVTQEDASQARGNIVITRLSVPYFIEGQSRLIFELRVTGGWIGRRRLDLMYQNVVQMKALKSSDYGPALVIPSLLHLSPWLGDIRTPGIYEDSKTQELVIVQSFGFGDLAPPEEAVKEKKVEKLSPGQHVIVTARARVIVSGGTTRHGLVPLEDNSVVSLPFRGPYAWTSYNDEEKPRRERMCWSQLYTSHTLGS</sequence>
<dbReference type="CDD" id="cd20705">
    <property type="entry name" value="MIX_I"/>
    <property type="match status" value="2"/>
</dbReference>
<evidence type="ECO:0000256" key="2">
    <source>
        <dbReference type="SAM" id="Phobius"/>
    </source>
</evidence>
<feature type="region of interest" description="Disordered" evidence="1">
    <location>
        <begin position="610"/>
        <end position="637"/>
    </location>
</feature>
<keyword evidence="2" id="KW-0472">Membrane</keyword>
<accession>A0AB39UUE1</accession>
<protein>
    <submittedName>
        <fullName evidence="3">Uncharacterized protein</fullName>
    </submittedName>
</protein>
<gene>
    <name evidence="3" type="ORF">AAIA72_11610</name>
</gene>
<proteinExistence type="predicted"/>
<dbReference type="EMBL" id="CP154858">
    <property type="protein sequence ID" value="XDT71450.1"/>
    <property type="molecule type" value="Genomic_DNA"/>
</dbReference>
<reference evidence="3" key="1">
    <citation type="submission" date="2024-05" db="EMBL/GenBank/DDBJ databases">
        <title>Genome sequencing of novel strain.</title>
        <authorList>
            <person name="Ganbat D."/>
            <person name="Ganbat S."/>
            <person name="Lee S.-J."/>
        </authorList>
    </citation>
    <scope>NUCLEOTIDE SEQUENCE</scope>
    <source>
        <strain evidence="3">SMD15-11</strain>
    </source>
</reference>
<feature type="transmembrane region" description="Helical" evidence="2">
    <location>
        <begin position="1188"/>
        <end position="1207"/>
    </location>
</feature>